<dbReference type="InterPro" id="IPR051045">
    <property type="entry name" value="TonB-dependent_transducer"/>
</dbReference>
<evidence type="ECO:0000256" key="8">
    <source>
        <dbReference type="ARBA" id="ARBA00022989"/>
    </source>
</evidence>
<evidence type="ECO:0000256" key="11">
    <source>
        <dbReference type="SAM" id="Phobius"/>
    </source>
</evidence>
<evidence type="ECO:0000256" key="1">
    <source>
        <dbReference type="ARBA" id="ARBA00004383"/>
    </source>
</evidence>
<keyword evidence="6 11" id="KW-0812">Transmembrane</keyword>
<dbReference type="Pfam" id="PF03544">
    <property type="entry name" value="TonB_C"/>
    <property type="match status" value="1"/>
</dbReference>
<evidence type="ECO:0000256" key="5">
    <source>
        <dbReference type="ARBA" id="ARBA00022519"/>
    </source>
</evidence>
<dbReference type="InterPro" id="IPR003538">
    <property type="entry name" value="TonB"/>
</dbReference>
<reference evidence="13" key="1">
    <citation type="submission" date="2018-06" db="EMBL/GenBank/DDBJ databases">
        <authorList>
            <person name="Zhirakovskaya E."/>
        </authorList>
    </citation>
    <scope>NUCLEOTIDE SEQUENCE</scope>
</reference>
<dbReference type="PROSITE" id="PS52015">
    <property type="entry name" value="TONB_CTD"/>
    <property type="match status" value="1"/>
</dbReference>
<proteinExistence type="inferred from homology"/>
<evidence type="ECO:0000256" key="10">
    <source>
        <dbReference type="SAM" id="MobiDB-lite"/>
    </source>
</evidence>
<dbReference type="GO" id="GO:0005886">
    <property type="term" value="C:plasma membrane"/>
    <property type="evidence" value="ECO:0007669"/>
    <property type="project" value="UniProtKB-SubCell"/>
</dbReference>
<protein>
    <recommendedName>
        <fullName evidence="12">TonB C-terminal domain-containing protein</fullName>
    </recommendedName>
</protein>
<dbReference type="PRINTS" id="PR01374">
    <property type="entry name" value="TONBPROTEIN"/>
</dbReference>
<comment type="subcellular location">
    <subcellularLocation>
        <location evidence="1">Cell inner membrane</location>
        <topology evidence="1">Single-pass membrane protein</topology>
        <orientation evidence="1">Periplasmic side</orientation>
    </subcellularLocation>
</comment>
<keyword evidence="4" id="KW-1003">Cell membrane</keyword>
<dbReference type="GO" id="GO:0031992">
    <property type="term" value="F:energy transducer activity"/>
    <property type="evidence" value="ECO:0007669"/>
    <property type="project" value="InterPro"/>
</dbReference>
<evidence type="ECO:0000256" key="6">
    <source>
        <dbReference type="ARBA" id="ARBA00022692"/>
    </source>
</evidence>
<evidence type="ECO:0000256" key="7">
    <source>
        <dbReference type="ARBA" id="ARBA00022927"/>
    </source>
</evidence>
<evidence type="ECO:0000256" key="3">
    <source>
        <dbReference type="ARBA" id="ARBA00022448"/>
    </source>
</evidence>
<dbReference type="PANTHER" id="PTHR33446">
    <property type="entry name" value="PROTEIN TONB-RELATED"/>
    <property type="match status" value="1"/>
</dbReference>
<accession>A0A3B0Z4D3</accession>
<dbReference type="GO" id="GO:0030288">
    <property type="term" value="C:outer membrane-bounded periplasmic space"/>
    <property type="evidence" value="ECO:0007669"/>
    <property type="project" value="InterPro"/>
</dbReference>
<dbReference type="EMBL" id="UOFP01000213">
    <property type="protein sequence ID" value="VAW88265.1"/>
    <property type="molecule type" value="Genomic_DNA"/>
</dbReference>
<dbReference type="SUPFAM" id="SSF74653">
    <property type="entry name" value="TolA/TonB C-terminal domain"/>
    <property type="match status" value="1"/>
</dbReference>
<feature type="domain" description="TonB C-terminal" evidence="12">
    <location>
        <begin position="165"/>
        <end position="254"/>
    </location>
</feature>
<gene>
    <name evidence="13" type="ORF">MNBD_GAMMA18-1047</name>
</gene>
<dbReference type="GO" id="GO:0055085">
    <property type="term" value="P:transmembrane transport"/>
    <property type="evidence" value="ECO:0007669"/>
    <property type="project" value="InterPro"/>
</dbReference>
<keyword evidence="8 11" id="KW-1133">Transmembrane helix</keyword>
<dbReference type="InterPro" id="IPR006260">
    <property type="entry name" value="TonB/TolA_C"/>
</dbReference>
<evidence type="ECO:0000313" key="13">
    <source>
        <dbReference type="EMBL" id="VAW88265.1"/>
    </source>
</evidence>
<evidence type="ECO:0000256" key="9">
    <source>
        <dbReference type="ARBA" id="ARBA00023136"/>
    </source>
</evidence>
<evidence type="ECO:0000259" key="12">
    <source>
        <dbReference type="PROSITE" id="PS52015"/>
    </source>
</evidence>
<keyword evidence="7" id="KW-0653">Protein transport</keyword>
<dbReference type="Gene3D" id="3.30.1150.10">
    <property type="match status" value="1"/>
</dbReference>
<dbReference type="InterPro" id="IPR037682">
    <property type="entry name" value="TonB_C"/>
</dbReference>
<keyword evidence="9 11" id="KW-0472">Membrane</keyword>
<dbReference type="NCBIfam" id="TIGR01352">
    <property type="entry name" value="tonB_Cterm"/>
    <property type="match status" value="1"/>
</dbReference>
<dbReference type="GO" id="GO:0015031">
    <property type="term" value="P:protein transport"/>
    <property type="evidence" value="ECO:0007669"/>
    <property type="project" value="UniProtKB-KW"/>
</dbReference>
<evidence type="ECO:0000256" key="4">
    <source>
        <dbReference type="ARBA" id="ARBA00022475"/>
    </source>
</evidence>
<keyword evidence="3" id="KW-0813">Transport</keyword>
<feature type="transmembrane region" description="Helical" evidence="11">
    <location>
        <begin position="27"/>
        <end position="49"/>
    </location>
</feature>
<dbReference type="GO" id="GO:0015891">
    <property type="term" value="P:siderophore transport"/>
    <property type="evidence" value="ECO:0007669"/>
    <property type="project" value="InterPro"/>
</dbReference>
<dbReference type="AlphaFoldDB" id="A0A3B0Z4D3"/>
<evidence type="ECO:0000256" key="2">
    <source>
        <dbReference type="ARBA" id="ARBA00006555"/>
    </source>
</evidence>
<name>A0A3B0Z4D3_9ZZZZ</name>
<feature type="region of interest" description="Disordered" evidence="10">
    <location>
        <begin position="74"/>
        <end position="148"/>
    </location>
</feature>
<sequence length="254" mass="28163">MRQKPEEPNNWVLPPMKNVTSRASPPVILAVASGILLTLGLLFFIHVLANYRTQDIEPRPLLVVDLTAWPVPVKQEKQPTPPKPKKQPAPEKPAMETAPPPKPEPSPQAEKVIEEIPPEPVEHEPEETVVEEAEKTAEPAPTEPTPPMLIEPSEEALPTPVPFFKLTQAPRFLHREEPIYPETMRTQGISGTVKLEALIDKEGRVREVNILTSAGTHFDQAAKQAILASTFYPAEVEGEPVAVLLRLPVKFSLR</sequence>
<keyword evidence="5" id="KW-0997">Cell inner membrane</keyword>
<organism evidence="13">
    <name type="scientific">hydrothermal vent metagenome</name>
    <dbReference type="NCBI Taxonomy" id="652676"/>
    <lineage>
        <taxon>unclassified sequences</taxon>
        <taxon>metagenomes</taxon>
        <taxon>ecological metagenomes</taxon>
    </lineage>
</organism>
<comment type="similarity">
    <text evidence="2">Belongs to the TonB family.</text>
</comment>